<dbReference type="AlphaFoldDB" id="A0A1F5E6Y1"/>
<keyword evidence="1" id="KW-0175">Coiled coil</keyword>
<comment type="caution">
    <text evidence="2">The sequence shown here is derived from an EMBL/GenBank/DDBJ whole genome shotgun (WGS) entry which is preliminary data.</text>
</comment>
<feature type="coiled-coil region" evidence="1">
    <location>
        <begin position="342"/>
        <end position="369"/>
    </location>
</feature>
<accession>A0A1F5E6Y1</accession>
<protein>
    <submittedName>
        <fullName evidence="2">Uncharacterized protein</fullName>
    </submittedName>
</protein>
<reference evidence="2 3" key="1">
    <citation type="journal article" date="2016" name="Nat. Commun.">
        <title>Thousands of microbial genomes shed light on interconnected biogeochemical processes in an aquifer system.</title>
        <authorList>
            <person name="Anantharaman K."/>
            <person name="Brown C.T."/>
            <person name="Hug L.A."/>
            <person name="Sharon I."/>
            <person name="Castelle C.J."/>
            <person name="Probst A.J."/>
            <person name="Thomas B.C."/>
            <person name="Singh A."/>
            <person name="Wilkins M.J."/>
            <person name="Karaoz U."/>
            <person name="Brodie E.L."/>
            <person name="Williams K.H."/>
            <person name="Hubbard S.S."/>
            <person name="Banfield J.F."/>
        </authorList>
    </citation>
    <scope>NUCLEOTIDE SEQUENCE [LARGE SCALE GENOMIC DNA]</scope>
</reference>
<name>A0A1F5E6Y1_9BACT</name>
<gene>
    <name evidence="2" type="ORF">A2215_01550</name>
</gene>
<organism evidence="2 3">
    <name type="scientific">Candidatus Berkelbacteria bacterium RIFOXYA2_FULL_43_10</name>
    <dbReference type="NCBI Taxonomy" id="1797472"/>
    <lineage>
        <taxon>Bacteria</taxon>
        <taxon>Candidatus Berkelbacteria</taxon>
    </lineage>
</organism>
<proteinExistence type="predicted"/>
<evidence type="ECO:0000313" key="3">
    <source>
        <dbReference type="Proteomes" id="UP000178583"/>
    </source>
</evidence>
<dbReference type="Proteomes" id="UP000178583">
    <property type="component" value="Unassembled WGS sequence"/>
</dbReference>
<sequence>MPEIDVEMRYTEGHHQTAQDEALANRLRETIEALLRSTGAPGGRYRARILRRMRPGTCSSGIDRLAINSQKHITARVMLGANSDTCREIRITPPEGCLETAFRCLSWRERPPDEMADLTYSGGIHVLEVFELVLRALTMSGATSPHKLHIATSPPKELRYETGTLTLLDSGDNNIVAIADPKWGRAYSIIIDCNDPRRTWEKLVDSKYAVPELTAFRVSPRKQSEVDMLAVALLLVEKLAERGEMPLTDEGSAKSAFSEIEMEYGLDWPTVRRKVFASVRDGRIYPKDWVLIKIAEALGQPDTPEFFPVLIQGIYECDHSVKSCLQSGVSEDPEHCRLQDKLVALTNRADELRAALDAVELEIAGNKRTAHEIRVRQGVRRSELALLQSVVNRRGYQAVRKAIEKL</sequence>
<evidence type="ECO:0000313" key="2">
    <source>
        <dbReference type="EMBL" id="OGD63133.1"/>
    </source>
</evidence>
<dbReference type="EMBL" id="MEZY01000038">
    <property type="protein sequence ID" value="OGD63133.1"/>
    <property type="molecule type" value="Genomic_DNA"/>
</dbReference>
<evidence type="ECO:0000256" key="1">
    <source>
        <dbReference type="SAM" id="Coils"/>
    </source>
</evidence>